<protein>
    <submittedName>
        <fullName evidence="1">Uncharacterized protein</fullName>
    </submittedName>
</protein>
<accession>A0A0A9FGL5</accession>
<reference evidence="1" key="1">
    <citation type="submission" date="2014-09" db="EMBL/GenBank/DDBJ databases">
        <authorList>
            <person name="Magalhaes I.L.F."/>
            <person name="Oliveira U."/>
            <person name="Santos F.R."/>
            <person name="Vidigal T.H.D.A."/>
            <person name="Brescovit A.D."/>
            <person name="Santos A.J."/>
        </authorList>
    </citation>
    <scope>NUCLEOTIDE SEQUENCE</scope>
    <source>
        <tissue evidence="1">Shoot tissue taken approximately 20 cm above the soil surface</tissue>
    </source>
</reference>
<proteinExistence type="predicted"/>
<reference evidence="1" key="2">
    <citation type="journal article" date="2015" name="Data Brief">
        <title>Shoot transcriptome of the giant reed, Arundo donax.</title>
        <authorList>
            <person name="Barrero R.A."/>
            <person name="Guerrero F.D."/>
            <person name="Moolhuijzen P."/>
            <person name="Goolsby J.A."/>
            <person name="Tidwell J."/>
            <person name="Bellgard S.E."/>
            <person name="Bellgard M.I."/>
        </authorList>
    </citation>
    <scope>NUCLEOTIDE SEQUENCE</scope>
    <source>
        <tissue evidence="1">Shoot tissue taken approximately 20 cm above the soil surface</tissue>
    </source>
</reference>
<evidence type="ECO:0000313" key="1">
    <source>
        <dbReference type="EMBL" id="JAE10379.1"/>
    </source>
</evidence>
<sequence length="38" mass="4334">MQKDDSLARTYYGETIFPCMIAEILFCDLAPFAIHDGH</sequence>
<dbReference type="EMBL" id="GBRH01187517">
    <property type="protein sequence ID" value="JAE10379.1"/>
    <property type="molecule type" value="Transcribed_RNA"/>
</dbReference>
<dbReference type="AlphaFoldDB" id="A0A0A9FGL5"/>
<organism evidence="1">
    <name type="scientific">Arundo donax</name>
    <name type="common">Giant reed</name>
    <name type="synonym">Donax arundinaceus</name>
    <dbReference type="NCBI Taxonomy" id="35708"/>
    <lineage>
        <taxon>Eukaryota</taxon>
        <taxon>Viridiplantae</taxon>
        <taxon>Streptophyta</taxon>
        <taxon>Embryophyta</taxon>
        <taxon>Tracheophyta</taxon>
        <taxon>Spermatophyta</taxon>
        <taxon>Magnoliopsida</taxon>
        <taxon>Liliopsida</taxon>
        <taxon>Poales</taxon>
        <taxon>Poaceae</taxon>
        <taxon>PACMAD clade</taxon>
        <taxon>Arundinoideae</taxon>
        <taxon>Arundineae</taxon>
        <taxon>Arundo</taxon>
    </lineage>
</organism>
<name>A0A0A9FGL5_ARUDO</name>